<dbReference type="PANTHER" id="PTHR31286">
    <property type="entry name" value="GLYCINE-RICH CELL WALL STRUCTURAL PROTEIN 1.8-LIKE"/>
    <property type="match status" value="1"/>
</dbReference>
<evidence type="ECO:0000256" key="1">
    <source>
        <dbReference type="SAM" id="MobiDB-lite"/>
    </source>
</evidence>
<keyword evidence="4" id="KW-1185">Reference proteome</keyword>
<protein>
    <recommendedName>
        <fullName evidence="2">DUF4283 domain-containing protein</fullName>
    </recommendedName>
</protein>
<feature type="region of interest" description="Disordered" evidence="1">
    <location>
        <begin position="1"/>
        <end position="34"/>
    </location>
</feature>
<gene>
    <name evidence="3" type="ORF">Golob_025342</name>
</gene>
<dbReference type="EMBL" id="JABEZX010355761">
    <property type="protein sequence ID" value="MBA0577479.1"/>
    <property type="molecule type" value="Genomic_DNA"/>
</dbReference>
<reference evidence="3 4" key="1">
    <citation type="journal article" date="2019" name="Genome Biol. Evol.">
        <title>Insights into the evolution of the New World diploid cottons (Gossypium, subgenus Houzingenia) based on genome sequencing.</title>
        <authorList>
            <person name="Grover C.E."/>
            <person name="Arick M.A. 2nd"/>
            <person name="Thrash A."/>
            <person name="Conover J.L."/>
            <person name="Sanders W.S."/>
            <person name="Peterson D.G."/>
            <person name="Frelichowski J.E."/>
            <person name="Scheffler J.A."/>
            <person name="Scheffler B.E."/>
            <person name="Wendel J.F."/>
        </authorList>
    </citation>
    <scope>NUCLEOTIDE SEQUENCE [LARGE SCALE GENOMIC DNA]</scope>
    <source>
        <strain evidence="3">157</strain>
        <tissue evidence="3">Leaf</tissue>
    </source>
</reference>
<feature type="domain" description="DUF4283" evidence="2">
    <location>
        <begin position="93"/>
        <end position="132"/>
    </location>
</feature>
<accession>A0A7J8NKH5</accession>
<evidence type="ECO:0000313" key="4">
    <source>
        <dbReference type="Proteomes" id="UP000593572"/>
    </source>
</evidence>
<dbReference type="Proteomes" id="UP000593572">
    <property type="component" value="Unassembled WGS sequence"/>
</dbReference>
<sequence>MANSLYDSNGNKSRSIEDRNTKKERFKDNNANSDMDMVVELPHEPMLSWKDRLMGKGLIGSRRSTGTARLKDDDDLKFLERDVTRSTNPLDQNGYFLAKFQNKEDYENVLSHGPWVMYGQYLTMQPWIVDFSSSQLYLNIVVTWIQLSGLSGYMYN</sequence>
<dbReference type="InterPro" id="IPR025558">
    <property type="entry name" value="DUF4283"/>
</dbReference>
<feature type="compositionally biased region" description="Polar residues" evidence="1">
    <location>
        <begin position="1"/>
        <end position="13"/>
    </location>
</feature>
<organism evidence="3 4">
    <name type="scientific">Gossypium lobatum</name>
    <dbReference type="NCBI Taxonomy" id="34289"/>
    <lineage>
        <taxon>Eukaryota</taxon>
        <taxon>Viridiplantae</taxon>
        <taxon>Streptophyta</taxon>
        <taxon>Embryophyta</taxon>
        <taxon>Tracheophyta</taxon>
        <taxon>Spermatophyta</taxon>
        <taxon>Magnoliopsida</taxon>
        <taxon>eudicotyledons</taxon>
        <taxon>Gunneridae</taxon>
        <taxon>Pentapetalae</taxon>
        <taxon>rosids</taxon>
        <taxon>malvids</taxon>
        <taxon>Malvales</taxon>
        <taxon>Malvaceae</taxon>
        <taxon>Malvoideae</taxon>
        <taxon>Gossypium</taxon>
    </lineage>
</organism>
<feature type="compositionally biased region" description="Basic and acidic residues" evidence="1">
    <location>
        <begin position="14"/>
        <end position="28"/>
    </location>
</feature>
<dbReference type="PANTHER" id="PTHR31286:SF173">
    <property type="entry name" value="DUF4283 DOMAIN-CONTAINING PROTEIN"/>
    <property type="match status" value="1"/>
</dbReference>
<dbReference type="AlphaFoldDB" id="A0A7J8NKH5"/>
<evidence type="ECO:0000313" key="3">
    <source>
        <dbReference type="EMBL" id="MBA0577479.1"/>
    </source>
</evidence>
<comment type="caution">
    <text evidence="3">The sequence shown here is derived from an EMBL/GenBank/DDBJ whole genome shotgun (WGS) entry which is preliminary data.</text>
</comment>
<dbReference type="InterPro" id="IPR040256">
    <property type="entry name" value="At4g02000-like"/>
</dbReference>
<proteinExistence type="predicted"/>
<evidence type="ECO:0000259" key="2">
    <source>
        <dbReference type="Pfam" id="PF14111"/>
    </source>
</evidence>
<name>A0A7J8NKH5_9ROSI</name>
<dbReference type="Pfam" id="PF14111">
    <property type="entry name" value="DUF4283"/>
    <property type="match status" value="1"/>
</dbReference>